<gene>
    <name evidence="1" type="ORF">RHMOL_Rhmol13G0209500</name>
</gene>
<protein>
    <submittedName>
        <fullName evidence="1">Uncharacterized protein</fullName>
    </submittedName>
</protein>
<organism evidence="1 2">
    <name type="scientific">Rhododendron molle</name>
    <name type="common">Chinese azalea</name>
    <name type="synonym">Azalea mollis</name>
    <dbReference type="NCBI Taxonomy" id="49168"/>
    <lineage>
        <taxon>Eukaryota</taxon>
        <taxon>Viridiplantae</taxon>
        <taxon>Streptophyta</taxon>
        <taxon>Embryophyta</taxon>
        <taxon>Tracheophyta</taxon>
        <taxon>Spermatophyta</taxon>
        <taxon>Magnoliopsida</taxon>
        <taxon>eudicotyledons</taxon>
        <taxon>Gunneridae</taxon>
        <taxon>Pentapetalae</taxon>
        <taxon>asterids</taxon>
        <taxon>Ericales</taxon>
        <taxon>Ericaceae</taxon>
        <taxon>Ericoideae</taxon>
        <taxon>Rhodoreae</taxon>
        <taxon>Rhododendron</taxon>
    </lineage>
</organism>
<evidence type="ECO:0000313" key="1">
    <source>
        <dbReference type="EMBL" id="KAI8525187.1"/>
    </source>
</evidence>
<evidence type="ECO:0000313" key="2">
    <source>
        <dbReference type="Proteomes" id="UP001062846"/>
    </source>
</evidence>
<proteinExistence type="predicted"/>
<comment type="caution">
    <text evidence="1">The sequence shown here is derived from an EMBL/GenBank/DDBJ whole genome shotgun (WGS) entry which is preliminary data.</text>
</comment>
<sequence>MNSHGLLPNRQEIAVKRQYQTSREGAQEFKNEMVLVAKLQHRNIVKLLGFCLRGEEKILIYEFVPNKSLDYFYSCTDPQEREKLDWSRRYKNLHFELLLVRINSQKGPRIWDERRLSIKVAKRNGGVSWQVIAAIVALIGVVLMLFLAGFCFLTKMAKKKYNSVEEDLDNVGDDILKVQSLQYDLGTIEAATNNFSNDNKIGEGEFGLVYKGLLSDGQEVAVKRVFQTSEQFKVYENSRIT</sequence>
<reference evidence="1" key="1">
    <citation type="submission" date="2022-02" db="EMBL/GenBank/DDBJ databases">
        <title>Plant Genome Project.</title>
        <authorList>
            <person name="Zhang R.-G."/>
        </authorList>
    </citation>
    <scope>NUCLEOTIDE SEQUENCE</scope>
    <source>
        <strain evidence="1">AT1</strain>
    </source>
</reference>
<keyword evidence="2" id="KW-1185">Reference proteome</keyword>
<dbReference type="EMBL" id="CM046400">
    <property type="protein sequence ID" value="KAI8525187.1"/>
    <property type="molecule type" value="Genomic_DNA"/>
</dbReference>
<name>A0ACC0L9E8_RHOML</name>
<dbReference type="Proteomes" id="UP001062846">
    <property type="component" value="Chromosome 13"/>
</dbReference>
<accession>A0ACC0L9E8</accession>